<feature type="transmembrane region" description="Helical" evidence="7">
    <location>
        <begin position="246"/>
        <end position="266"/>
    </location>
</feature>
<feature type="transmembrane region" description="Helical" evidence="7">
    <location>
        <begin position="183"/>
        <end position="204"/>
    </location>
</feature>
<dbReference type="GO" id="GO:0016020">
    <property type="term" value="C:membrane"/>
    <property type="evidence" value="ECO:0007669"/>
    <property type="project" value="UniProtKB-SubCell"/>
</dbReference>
<evidence type="ECO:0000256" key="7">
    <source>
        <dbReference type="SAM" id="Phobius"/>
    </source>
</evidence>
<evidence type="ECO:0000256" key="3">
    <source>
        <dbReference type="ARBA" id="ARBA00022989"/>
    </source>
</evidence>
<dbReference type="PANTHER" id="PTHR20855:SF3">
    <property type="entry name" value="LD03007P"/>
    <property type="match status" value="1"/>
</dbReference>
<dbReference type="GO" id="GO:0046872">
    <property type="term" value="F:metal ion binding"/>
    <property type="evidence" value="ECO:0007669"/>
    <property type="project" value="UniProtKB-KW"/>
</dbReference>
<feature type="transmembrane region" description="Helical" evidence="7">
    <location>
        <begin position="68"/>
        <end position="87"/>
    </location>
</feature>
<keyword evidence="3 7" id="KW-1133">Transmembrane helix</keyword>
<feature type="region of interest" description="Disordered" evidence="6">
    <location>
        <begin position="1"/>
        <end position="54"/>
    </location>
</feature>
<evidence type="ECO:0000256" key="2">
    <source>
        <dbReference type="ARBA" id="ARBA00022692"/>
    </source>
</evidence>
<dbReference type="InterPro" id="IPR004254">
    <property type="entry name" value="AdipoR/HlyIII-related"/>
</dbReference>
<reference evidence="8 9" key="1">
    <citation type="submission" date="2016-11" db="EMBL/GenBank/DDBJ databases">
        <authorList>
            <person name="Jaros S."/>
            <person name="Januszkiewicz K."/>
            <person name="Wedrychowicz H."/>
        </authorList>
    </citation>
    <scope>NUCLEOTIDE SEQUENCE [LARGE SCALE GENOMIC DNA]</scope>
    <source>
        <strain evidence="8 9">CGMCC 4.2025</strain>
    </source>
</reference>
<feature type="transmembrane region" description="Helical" evidence="7">
    <location>
        <begin position="94"/>
        <end position="114"/>
    </location>
</feature>
<dbReference type="RefSeq" id="WP_407640077.1">
    <property type="nucleotide sequence ID" value="NZ_FRBI01000031.1"/>
</dbReference>
<sequence length="267" mass="28162">MIAEDAQPPVRGRQSPNRSGAVPDTLRAPAVAPPAGTTGPPATGRAAAGPESGAQRAAAAVKPRMRGWLHAGVFPLALAGGIVLVVLARSAAAVEACAVYAASALLLFGTSAVYHRGDWGPRGEAVLRRWDHANIFLIIAGTYTPLAVLLLPGREQMVLLSLVWAGAVAGIAFRVWWIRAPRWLYTLCYIALGWAAVFYLPAFARAGGPAIVALVVTGGLLYTAGAVVYGLKRPDPWPRWFGFHEVFHALTIAAFTAHYTAILLAVT</sequence>
<dbReference type="AlphaFoldDB" id="A0A1M7QAS7"/>
<gene>
    <name evidence="8" type="ORF">SAMN05216499_13153</name>
</gene>
<name>A0A1M7QAS7_9ACTN</name>
<keyword evidence="5" id="KW-0479">Metal-binding</keyword>
<feature type="binding site" evidence="5">
    <location>
        <position position="248"/>
    </location>
    <ligand>
        <name>Zn(2+)</name>
        <dbReference type="ChEBI" id="CHEBI:29105"/>
    </ligand>
</feature>
<dbReference type="Proteomes" id="UP000184111">
    <property type="component" value="Unassembled WGS sequence"/>
</dbReference>
<keyword evidence="2 7" id="KW-0812">Transmembrane</keyword>
<organism evidence="8 9">
    <name type="scientific">Actinacidiphila paucisporea</name>
    <dbReference type="NCBI Taxonomy" id="310782"/>
    <lineage>
        <taxon>Bacteria</taxon>
        <taxon>Bacillati</taxon>
        <taxon>Actinomycetota</taxon>
        <taxon>Actinomycetes</taxon>
        <taxon>Kitasatosporales</taxon>
        <taxon>Streptomycetaceae</taxon>
        <taxon>Actinacidiphila</taxon>
    </lineage>
</organism>
<dbReference type="PANTHER" id="PTHR20855">
    <property type="entry name" value="ADIPOR/PROGESTIN RECEPTOR-RELATED"/>
    <property type="match status" value="1"/>
</dbReference>
<evidence type="ECO:0000256" key="1">
    <source>
        <dbReference type="ARBA" id="ARBA00004141"/>
    </source>
</evidence>
<comment type="subcellular location">
    <subcellularLocation>
        <location evidence="1">Membrane</location>
        <topology evidence="1">Multi-pass membrane protein</topology>
    </subcellularLocation>
</comment>
<evidence type="ECO:0000313" key="8">
    <source>
        <dbReference type="EMBL" id="SHN27723.1"/>
    </source>
</evidence>
<evidence type="ECO:0000313" key="9">
    <source>
        <dbReference type="Proteomes" id="UP000184111"/>
    </source>
</evidence>
<keyword evidence="5" id="KW-0862">Zinc</keyword>
<feature type="compositionally biased region" description="Low complexity" evidence="6">
    <location>
        <begin position="28"/>
        <end position="50"/>
    </location>
</feature>
<accession>A0A1M7QAS7</accession>
<evidence type="ECO:0000256" key="6">
    <source>
        <dbReference type="SAM" id="MobiDB-lite"/>
    </source>
</evidence>
<keyword evidence="9" id="KW-1185">Reference proteome</keyword>
<protein>
    <submittedName>
        <fullName evidence="8">Hemolysin III</fullName>
    </submittedName>
</protein>
<feature type="binding site" evidence="5">
    <location>
        <position position="115"/>
    </location>
    <ligand>
        <name>Zn(2+)</name>
        <dbReference type="ChEBI" id="CHEBI:29105"/>
    </ligand>
</feature>
<dbReference type="EMBL" id="FRBI01000031">
    <property type="protein sequence ID" value="SHN27723.1"/>
    <property type="molecule type" value="Genomic_DNA"/>
</dbReference>
<evidence type="ECO:0000256" key="5">
    <source>
        <dbReference type="PIRSR" id="PIRSR604254-1"/>
    </source>
</evidence>
<feature type="transmembrane region" description="Helical" evidence="7">
    <location>
        <begin position="134"/>
        <end position="151"/>
    </location>
</feature>
<feature type="transmembrane region" description="Helical" evidence="7">
    <location>
        <begin position="158"/>
        <end position="177"/>
    </location>
</feature>
<feature type="transmembrane region" description="Helical" evidence="7">
    <location>
        <begin position="211"/>
        <end position="231"/>
    </location>
</feature>
<keyword evidence="4 7" id="KW-0472">Membrane</keyword>
<proteinExistence type="predicted"/>
<evidence type="ECO:0000256" key="4">
    <source>
        <dbReference type="ARBA" id="ARBA00023136"/>
    </source>
</evidence>
<feature type="binding site" evidence="5">
    <location>
        <position position="244"/>
    </location>
    <ligand>
        <name>Zn(2+)</name>
        <dbReference type="ChEBI" id="CHEBI:29105"/>
    </ligand>
</feature>
<dbReference type="Pfam" id="PF03006">
    <property type="entry name" value="HlyIII"/>
    <property type="match status" value="1"/>
</dbReference>